<evidence type="ECO:0000313" key="2">
    <source>
        <dbReference type="EMBL" id="CDW43728.1"/>
    </source>
</evidence>
<name>A0A0K2UZN7_LEPSM</name>
<keyword evidence="1" id="KW-1133">Transmembrane helix</keyword>
<keyword evidence="1" id="KW-0812">Transmembrane</keyword>
<reference evidence="2" key="1">
    <citation type="submission" date="2014-05" db="EMBL/GenBank/DDBJ databases">
        <authorList>
            <person name="Chronopoulou M."/>
        </authorList>
    </citation>
    <scope>NUCLEOTIDE SEQUENCE</scope>
    <source>
        <tissue evidence="2">Whole organism</tissue>
    </source>
</reference>
<protein>
    <submittedName>
        <fullName evidence="2">Uncharacterized protein</fullName>
    </submittedName>
</protein>
<keyword evidence="1" id="KW-0472">Membrane</keyword>
<accession>A0A0K2UZN7</accession>
<feature type="transmembrane region" description="Helical" evidence="1">
    <location>
        <begin position="7"/>
        <end position="23"/>
    </location>
</feature>
<dbReference type="AlphaFoldDB" id="A0A0K2UZN7"/>
<evidence type="ECO:0000256" key="1">
    <source>
        <dbReference type="SAM" id="Phobius"/>
    </source>
</evidence>
<organism evidence="2">
    <name type="scientific">Lepeophtheirus salmonis</name>
    <name type="common">Salmon louse</name>
    <name type="synonym">Caligus salmonis</name>
    <dbReference type="NCBI Taxonomy" id="72036"/>
    <lineage>
        <taxon>Eukaryota</taxon>
        <taxon>Metazoa</taxon>
        <taxon>Ecdysozoa</taxon>
        <taxon>Arthropoda</taxon>
        <taxon>Crustacea</taxon>
        <taxon>Multicrustacea</taxon>
        <taxon>Hexanauplia</taxon>
        <taxon>Copepoda</taxon>
        <taxon>Siphonostomatoida</taxon>
        <taxon>Caligidae</taxon>
        <taxon>Lepeophtheirus</taxon>
    </lineage>
</organism>
<dbReference type="EMBL" id="HACA01026367">
    <property type="protein sequence ID" value="CDW43728.1"/>
    <property type="molecule type" value="Transcribed_RNA"/>
</dbReference>
<sequence>MSFNIEECVFMSVVVIVVVVLVSKRSRVE</sequence>
<proteinExistence type="predicted"/>